<protein>
    <submittedName>
        <fullName evidence="2">Uncharacterized protein</fullName>
    </submittedName>
</protein>
<reference evidence="3" key="1">
    <citation type="submission" date="2024-04" db="EMBL/GenBank/DDBJ databases">
        <title>Salinicola lusitanus LLJ914,a marine bacterium isolated from the Okinawa Trough.</title>
        <authorList>
            <person name="Li J."/>
        </authorList>
    </citation>
    <scope>NUCLEOTIDE SEQUENCE [LARGE SCALE GENOMIC DNA]</scope>
</reference>
<dbReference type="Proteomes" id="UP001460270">
    <property type="component" value="Unassembled WGS sequence"/>
</dbReference>
<feature type="region of interest" description="Disordered" evidence="1">
    <location>
        <begin position="38"/>
        <end position="110"/>
    </location>
</feature>
<organism evidence="2 3">
    <name type="scientific">Mugilogobius chulae</name>
    <name type="common">yellowstripe goby</name>
    <dbReference type="NCBI Taxonomy" id="88201"/>
    <lineage>
        <taxon>Eukaryota</taxon>
        <taxon>Metazoa</taxon>
        <taxon>Chordata</taxon>
        <taxon>Craniata</taxon>
        <taxon>Vertebrata</taxon>
        <taxon>Euteleostomi</taxon>
        <taxon>Actinopterygii</taxon>
        <taxon>Neopterygii</taxon>
        <taxon>Teleostei</taxon>
        <taxon>Neoteleostei</taxon>
        <taxon>Acanthomorphata</taxon>
        <taxon>Gobiaria</taxon>
        <taxon>Gobiiformes</taxon>
        <taxon>Gobioidei</taxon>
        <taxon>Gobiidae</taxon>
        <taxon>Gobionellinae</taxon>
        <taxon>Mugilogobius</taxon>
    </lineage>
</organism>
<dbReference type="EMBL" id="JBBPFD010000002">
    <property type="protein sequence ID" value="KAK7938658.1"/>
    <property type="molecule type" value="Genomic_DNA"/>
</dbReference>
<evidence type="ECO:0000313" key="3">
    <source>
        <dbReference type="Proteomes" id="UP001460270"/>
    </source>
</evidence>
<dbReference type="AlphaFoldDB" id="A0AAW0PS93"/>
<accession>A0AAW0PS93</accession>
<proteinExistence type="predicted"/>
<keyword evidence="3" id="KW-1185">Reference proteome</keyword>
<sequence>MSLIGHFCCEGVCSLQTQVFKFSLWKLELAQGGSLLPGSRSPYGGHFKHNPPGRPSLLSGRTSFPNRSPEKVYPTPSKTPGPHSELSAGRADREQFVFPHKGQHSKDKAG</sequence>
<gene>
    <name evidence="2" type="ORF">WMY93_001984</name>
</gene>
<comment type="caution">
    <text evidence="2">The sequence shown here is derived from an EMBL/GenBank/DDBJ whole genome shotgun (WGS) entry which is preliminary data.</text>
</comment>
<evidence type="ECO:0000313" key="2">
    <source>
        <dbReference type="EMBL" id="KAK7938658.1"/>
    </source>
</evidence>
<evidence type="ECO:0000256" key="1">
    <source>
        <dbReference type="SAM" id="MobiDB-lite"/>
    </source>
</evidence>
<name>A0AAW0PS93_9GOBI</name>